<accession>A0ABT3GWZ7</accession>
<evidence type="ECO:0000256" key="2">
    <source>
        <dbReference type="SAM" id="SignalP"/>
    </source>
</evidence>
<evidence type="ECO:0000313" key="4">
    <source>
        <dbReference type="EMBL" id="MCW1932064.1"/>
    </source>
</evidence>
<dbReference type="InterPro" id="IPR009683">
    <property type="entry name" value="Extensin-like_C"/>
</dbReference>
<feature type="domain" description="Extensin-like C-terminal" evidence="3">
    <location>
        <begin position="148"/>
        <end position="309"/>
    </location>
</feature>
<keyword evidence="1" id="KW-0175">Coiled coil</keyword>
<organism evidence="4 5">
    <name type="scientific">Pararhodobacter zhoushanensis</name>
    <dbReference type="NCBI Taxonomy" id="2479545"/>
    <lineage>
        <taxon>Bacteria</taxon>
        <taxon>Pseudomonadati</taxon>
        <taxon>Pseudomonadota</taxon>
        <taxon>Alphaproteobacteria</taxon>
        <taxon>Rhodobacterales</taxon>
        <taxon>Paracoccaceae</taxon>
        <taxon>Pararhodobacter</taxon>
    </lineage>
</organism>
<protein>
    <submittedName>
        <fullName evidence="4">Extensin family protein</fullName>
    </submittedName>
</protein>
<feature type="chain" id="PRO_5046429002" evidence="2">
    <location>
        <begin position="22"/>
        <end position="309"/>
    </location>
</feature>
<keyword evidence="2" id="KW-0732">Signal</keyword>
<evidence type="ECO:0000256" key="1">
    <source>
        <dbReference type="SAM" id="Coils"/>
    </source>
</evidence>
<feature type="coiled-coil region" evidence="1">
    <location>
        <begin position="43"/>
        <end position="73"/>
    </location>
</feature>
<evidence type="ECO:0000313" key="5">
    <source>
        <dbReference type="Proteomes" id="UP001208938"/>
    </source>
</evidence>
<name>A0ABT3GWZ7_9RHOB</name>
<sequence>MVVLRWVLVVLVLALPGAAWSDAPETSPRPRMRPPSGAVVSIADAAVAEATAARQAAEQAEALRLATERAAAEALAASPPVTVNPLAVATSLFPRHRTDSVMQRYAAIARDRARDRQVAAPAAVTAPTRSGGPQQRGICGVRGLEGRELPRITSSTRGCGIDQPVSVTSVQGIPLSMAATIDCDTARAFDRWVRTEMVPAVGRTGGGVAQIRVIGAYSCRTRNSQPGARISEHGRGRAIDVAGYRLVNGDTVSVLRNYRRGSHSRSLRRMYEAACGIFRTTLSPDSDRFHQDHFHFDLAQHRGGGTYCR</sequence>
<gene>
    <name evidence="4" type="ORF">OKW52_07255</name>
</gene>
<keyword evidence="5" id="KW-1185">Reference proteome</keyword>
<dbReference type="EMBL" id="JAPDFL010000001">
    <property type="protein sequence ID" value="MCW1932064.1"/>
    <property type="molecule type" value="Genomic_DNA"/>
</dbReference>
<dbReference type="RefSeq" id="WP_264505134.1">
    <property type="nucleotide sequence ID" value="NZ_JAPDFL010000001.1"/>
</dbReference>
<evidence type="ECO:0000259" key="3">
    <source>
        <dbReference type="Pfam" id="PF06904"/>
    </source>
</evidence>
<comment type="caution">
    <text evidence="4">The sequence shown here is derived from an EMBL/GenBank/DDBJ whole genome shotgun (WGS) entry which is preliminary data.</text>
</comment>
<proteinExistence type="predicted"/>
<dbReference type="Proteomes" id="UP001208938">
    <property type="component" value="Unassembled WGS sequence"/>
</dbReference>
<feature type="signal peptide" evidence="2">
    <location>
        <begin position="1"/>
        <end position="21"/>
    </location>
</feature>
<dbReference type="Pfam" id="PF06904">
    <property type="entry name" value="Extensin-like_C"/>
    <property type="match status" value="1"/>
</dbReference>
<reference evidence="4 5" key="1">
    <citation type="submission" date="2022-10" db="EMBL/GenBank/DDBJ databases">
        <title>Pararhodobacter sp. nov., isolated from marine algae.</title>
        <authorList>
            <person name="Choi B.J."/>
            <person name="Kim J.M."/>
            <person name="Lee J.K."/>
            <person name="Choi D.G."/>
            <person name="Jeon C.O."/>
        </authorList>
    </citation>
    <scope>NUCLEOTIDE SEQUENCE [LARGE SCALE GENOMIC DNA]</scope>
    <source>
        <strain evidence="4 5">ZQ420</strain>
    </source>
</reference>